<proteinExistence type="predicted"/>
<reference evidence="1" key="1">
    <citation type="journal article" date="2020" name="mSystems">
        <title>Genome- and Community-Level Interaction Insights into Carbon Utilization and Element Cycling Functions of Hydrothermarchaeota in Hydrothermal Sediment.</title>
        <authorList>
            <person name="Zhou Z."/>
            <person name="Liu Y."/>
            <person name="Xu W."/>
            <person name="Pan J."/>
            <person name="Luo Z.H."/>
            <person name="Li M."/>
        </authorList>
    </citation>
    <scope>NUCLEOTIDE SEQUENCE [LARGE SCALE GENOMIC DNA]</scope>
    <source>
        <strain evidence="1">HyVt-489</strain>
    </source>
</reference>
<organism evidence="1">
    <name type="scientific">Hellea balneolensis</name>
    <dbReference type="NCBI Taxonomy" id="287478"/>
    <lineage>
        <taxon>Bacteria</taxon>
        <taxon>Pseudomonadati</taxon>
        <taxon>Pseudomonadota</taxon>
        <taxon>Alphaproteobacteria</taxon>
        <taxon>Maricaulales</taxon>
        <taxon>Robiginitomaculaceae</taxon>
        <taxon>Hellea</taxon>
    </lineage>
</organism>
<comment type="caution">
    <text evidence="1">The sequence shown here is derived from an EMBL/GenBank/DDBJ whole genome shotgun (WGS) entry which is preliminary data.</text>
</comment>
<dbReference type="AlphaFoldDB" id="A0A7C3GAK6"/>
<accession>A0A7C3GAK6</accession>
<protein>
    <submittedName>
        <fullName evidence="1">Uncharacterized protein</fullName>
    </submittedName>
</protein>
<dbReference type="EMBL" id="DRMN01000174">
    <property type="protein sequence ID" value="HFB54794.1"/>
    <property type="molecule type" value="Genomic_DNA"/>
</dbReference>
<dbReference type="Proteomes" id="UP000886042">
    <property type="component" value="Unassembled WGS sequence"/>
</dbReference>
<sequence>MRDVFFYPLLILVVAGIVFAAYWPSRTYDVPSVEDIRRDGYSVAKDTLPLLSAAPGTIIEFDTKPVQYAILSSNLPRDMVPPSAGVFATINPVYAHEFMGKRVKVSVRARKGRDNPLDVLQLAYFTAAAGDSAWHRFELGDAFSDFSFDYDVPTYTASDHVNYVGIWPGD</sequence>
<gene>
    <name evidence="1" type="ORF">ENJ46_02630</name>
</gene>
<evidence type="ECO:0000313" key="1">
    <source>
        <dbReference type="EMBL" id="HFB54794.1"/>
    </source>
</evidence>
<feature type="non-terminal residue" evidence="1">
    <location>
        <position position="170"/>
    </location>
</feature>
<name>A0A7C3GAK6_9PROT</name>